<dbReference type="Pfam" id="PF17189">
    <property type="entry name" value="Glyco_hydro_30C"/>
    <property type="match status" value="1"/>
</dbReference>
<dbReference type="PROSITE" id="PS50231">
    <property type="entry name" value="RICIN_B_LECTIN"/>
    <property type="match status" value="1"/>
</dbReference>
<sequence length="612" mass="64303">MFSSWKSRVPRRRRGIVLAAAVTVTAAGLTVPVQTASAAPNVAVWLTTANRSSQLGRQADVSFGSGGGSGPTISVNPNTTYQSMVGFGASFTDAAAWNIFNSPRRNEVMNALFDRGNGIGLSFLRQPIGASDFSRSFYTYNDGAADPSLSRFSIAHDQSYILPLVKQALSLNPEISVMASPWSAPAWMKTNNNLIGGSLSDNQVGVYADYLTKFTQAYQAAGVPIDYLSVQNEPKFSPPGYPGMLMSAGQQSTIINNLVPKLRAAGLDARLLGYDHNWDDTSYAQTVNNSAGNNVVGSAWHCYGGSPSGQSTVHNAQPNKEIFFTECSGTKSSDDAATFRDSLRWQGINLAIGATRNWARTVTTWNMALNNANGPVIGSCGNCTGVATVDGNTVAYNAEYYVLGHLSKFVRPGAVRIESTGYGEGGIQNVAFRNPDGTIALVAINSGGTQNFQVSFGGQTFGYQLPGGAMATFTWPGSGGGNPPTGGTGAITGLGGKCLDVTDGSTVNGNQPQLWTCTSGPNQRWTVGSDGTIRGLGKCLDVTGNGTADGTAIQLWDCFGGPNQRWTVSNGTLVNVGSGKCLDVRNASSADGTRLQLWTCTGAANQRWTTPA</sequence>
<dbReference type="Gene3D" id="2.80.10.50">
    <property type="match status" value="2"/>
</dbReference>
<dbReference type="SMART" id="SM00458">
    <property type="entry name" value="RICIN"/>
    <property type="match status" value="1"/>
</dbReference>
<evidence type="ECO:0000313" key="7">
    <source>
        <dbReference type="EMBL" id="MBB5840163.1"/>
    </source>
</evidence>
<gene>
    <name evidence="7" type="ORF">HDA39_006897</name>
</gene>
<evidence type="ECO:0000256" key="3">
    <source>
        <dbReference type="ARBA" id="ARBA00022801"/>
    </source>
</evidence>
<dbReference type="GO" id="GO:0016020">
    <property type="term" value="C:membrane"/>
    <property type="evidence" value="ECO:0007669"/>
    <property type="project" value="GOC"/>
</dbReference>
<dbReference type="InterPro" id="IPR033453">
    <property type="entry name" value="Glyco_hydro_30_TIM-barrel"/>
</dbReference>
<evidence type="ECO:0000256" key="5">
    <source>
        <dbReference type="SAM" id="SignalP"/>
    </source>
</evidence>
<evidence type="ECO:0000256" key="2">
    <source>
        <dbReference type="ARBA" id="ARBA00022729"/>
    </source>
</evidence>
<evidence type="ECO:0000256" key="1">
    <source>
        <dbReference type="ARBA" id="ARBA00005382"/>
    </source>
</evidence>
<dbReference type="InterPro" id="IPR017853">
    <property type="entry name" value="GH"/>
</dbReference>
<dbReference type="SUPFAM" id="SSF51445">
    <property type="entry name" value="(Trans)glycosidases"/>
    <property type="match status" value="1"/>
</dbReference>
<dbReference type="AlphaFoldDB" id="A0A7W9JET5"/>
<evidence type="ECO:0000256" key="4">
    <source>
        <dbReference type="RuleBase" id="RU361188"/>
    </source>
</evidence>
<keyword evidence="4 7" id="KW-0326">Glycosidase</keyword>
<dbReference type="InterPro" id="IPR035992">
    <property type="entry name" value="Ricin_B-like_lectins"/>
</dbReference>
<dbReference type="Pfam" id="PF00652">
    <property type="entry name" value="Ricin_B_lectin"/>
    <property type="match status" value="1"/>
</dbReference>
<dbReference type="Pfam" id="PF02055">
    <property type="entry name" value="Glyco_hydro_30"/>
    <property type="match status" value="1"/>
</dbReference>
<dbReference type="Gene3D" id="3.20.20.80">
    <property type="entry name" value="Glycosidases"/>
    <property type="match status" value="1"/>
</dbReference>
<dbReference type="GO" id="GO:0004348">
    <property type="term" value="F:glucosylceramidase activity"/>
    <property type="evidence" value="ECO:0007669"/>
    <property type="project" value="UniProtKB-EC"/>
</dbReference>
<dbReference type="Gene3D" id="2.60.40.1180">
    <property type="entry name" value="Golgi alpha-mannosidase II"/>
    <property type="match status" value="1"/>
</dbReference>
<evidence type="ECO:0000259" key="6">
    <source>
        <dbReference type="SMART" id="SM00458"/>
    </source>
</evidence>
<name>A0A7W9JET5_9ACTN</name>
<dbReference type="SUPFAM" id="SSF51011">
    <property type="entry name" value="Glycosyl hydrolase domain"/>
    <property type="match status" value="1"/>
</dbReference>
<feature type="chain" id="PRO_5030762617" evidence="5">
    <location>
        <begin position="39"/>
        <end position="612"/>
    </location>
</feature>
<dbReference type="CDD" id="cd23451">
    <property type="entry name" value="beta-trefoil_Ricin_laminarinase"/>
    <property type="match status" value="1"/>
</dbReference>
<dbReference type="InterPro" id="IPR013780">
    <property type="entry name" value="Glyco_hydro_b"/>
</dbReference>
<dbReference type="Proteomes" id="UP000549971">
    <property type="component" value="Unassembled WGS sequence"/>
</dbReference>
<feature type="signal peptide" evidence="5">
    <location>
        <begin position="1"/>
        <end position="38"/>
    </location>
</feature>
<comment type="similarity">
    <text evidence="1 4">Belongs to the glycosyl hydrolase 30 family.</text>
</comment>
<dbReference type="SUPFAM" id="SSF50370">
    <property type="entry name" value="Ricin B-like lectins"/>
    <property type="match status" value="1"/>
</dbReference>
<accession>A0A7W9JET5</accession>
<dbReference type="PANTHER" id="PTHR11069">
    <property type="entry name" value="GLUCOSYLCERAMIDASE"/>
    <property type="match status" value="1"/>
</dbReference>
<keyword evidence="3 4" id="KW-0378">Hydrolase</keyword>
<protein>
    <submittedName>
        <fullName evidence="7">Glucosylceramidase</fullName>
        <ecNumber evidence="7">3.2.1.45</ecNumber>
    </submittedName>
</protein>
<keyword evidence="2 5" id="KW-0732">Signal</keyword>
<evidence type="ECO:0000313" key="8">
    <source>
        <dbReference type="Proteomes" id="UP000549971"/>
    </source>
</evidence>
<dbReference type="PANTHER" id="PTHR11069:SF23">
    <property type="entry name" value="LYSOSOMAL ACID GLUCOSYLCERAMIDASE"/>
    <property type="match status" value="1"/>
</dbReference>
<dbReference type="EC" id="3.2.1.45" evidence="7"/>
<proteinExistence type="inferred from homology"/>
<dbReference type="PRINTS" id="PR00843">
    <property type="entry name" value="GLHYDRLASE30"/>
</dbReference>
<dbReference type="EMBL" id="JACHMY010000001">
    <property type="protein sequence ID" value="MBB5840163.1"/>
    <property type="molecule type" value="Genomic_DNA"/>
</dbReference>
<dbReference type="InterPro" id="IPR033452">
    <property type="entry name" value="GH30_C"/>
</dbReference>
<feature type="domain" description="Ricin B lectin" evidence="6">
    <location>
        <begin position="486"/>
        <end position="611"/>
    </location>
</feature>
<organism evidence="7 8">
    <name type="scientific">Kribbella italica</name>
    <dbReference type="NCBI Taxonomy" id="1540520"/>
    <lineage>
        <taxon>Bacteria</taxon>
        <taxon>Bacillati</taxon>
        <taxon>Actinomycetota</taxon>
        <taxon>Actinomycetes</taxon>
        <taxon>Propionibacteriales</taxon>
        <taxon>Kribbellaceae</taxon>
        <taxon>Kribbella</taxon>
    </lineage>
</organism>
<reference evidence="7 8" key="1">
    <citation type="submission" date="2020-08" db="EMBL/GenBank/DDBJ databases">
        <title>Sequencing the genomes of 1000 actinobacteria strains.</title>
        <authorList>
            <person name="Klenk H.-P."/>
        </authorList>
    </citation>
    <scope>NUCLEOTIDE SEQUENCE [LARGE SCALE GENOMIC DNA]</scope>
    <source>
        <strain evidence="7 8">DSM 28967</strain>
    </source>
</reference>
<dbReference type="InterPro" id="IPR001139">
    <property type="entry name" value="Glyco_hydro_30"/>
</dbReference>
<dbReference type="InterPro" id="IPR000772">
    <property type="entry name" value="Ricin_B_lectin"/>
</dbReference>
<dbReference type="RefSeq" id="WP_184802320.1">
    <property type="nucleotide sequence ID" value="NZ_JACHMY010000001.1"/>
</dbReference>
<dbReference type="GO" id="GO:0006680">
    <property type="term" value="P:glucosylceramide catabolic process"/>
    <property type="evidence" value="ECO:0007669"/>
    <property type="project" value="TreeGrafter"/>
</dbReference>
<comment type="caution">
    <text evidence="7">The sequence shown here is derived from an EMBL/GenBank/DDBJ whole genome shotgun (WGS) entry which is preliminary data.</text>
</comment>
<keyword evidence="8" id="KW-1185">Reference proteome</keyword>